<evidence type="ECO:0000313" key="5">
    <source>
        <dbReference type="Proteomes" id="UP000785200"/>
    </source>
</evidence>
<dbReference type="InterPro" id="IPR021109">
    <property type="entry name" value="Peptidase_aspartic_dom_sf"/>
</dbReference>
<protein>
    <recommendedName>
        <fullName evidence="3">Peptidase A1 domain-containing protein</fullName>
    </recommendedName>
</protein>
<feature type="transmembrane region" description="Helical" evidence="1">
    <location>
        <begin position="512"/>
        <end position="534"/>
    </location>
</feature>
<comment type="caution">
    <text evidence="4">The sequence shown here is derived from an EMBL/GenBank/DDBJ whole genome shotgun (WGS) entry which is preliminary data.</text>
</comment>
<dbReference type="OrthoDB" id="4074350at2759"/>
<name>A0A9P6VRS8_9HELO</name>
<reference evidence="4" key="1">
    <citation type="submission" date="2019-07" db="EMBL/GenBank/DDBJ databases">
        <title>Hyphodiscus hymeniophilus genome sequencing and assembly.</title>
        <authorList>
            <person name="Kramer G."/>
            <person name="Nodwell J."/>
        </authorList>
    </citation>
    <scope>NUCLEOTIDE SEQUENCE</scope>
    <source>
        <strain evidence="4">ATCC 34498</strain>
    </source>
</reference>
<dbReference type="Gene3D" id="2.40.70.10">
    <property type="entry name" value="Acid Proteases"/>
    <property type="match status" value="2"/>
</dbReference>
<keyword evidence="5" id="KW-1185">Reference proteome</keyword>
<evidence type="ECO:0000256" key="1">
    <source>
        <dbReference type="SAM" id="Phobius"/>
    </source>
</evidence>
<keyword evidence="2" id="KW-0732">Signal</keyword>
<dbReference type="SUPFAM" id="SSF50630">
    <property type="entry name" value="Acid proteases"/>
    <property type="match status" value="1"/>
</dbReference>
<dbReference type="InterPro" id="IPR033121">
    <property type="entry name" value="PEPTIDASE_A1"/>
</dbReference>
<proteinExistence type="predicted"/>
<gene>
    <name evidence="4" type="ORF">D0Z07_0353</name>
</gene>
<feature type="domain" description="Peptidase A1" evidence="3">
    <location>
        <begin position="45"/>
        <end position="431"/>
    </location>
</feature>
<feature type="chain" id="PRO_5040301976" description="Peptidase A1 domain-containing protein" evidence="2">
    <location>
        <begin position="27"/>
        <end position="601"/>
    </location>
</feature>
<evidence type="ECO:0000259" key="3">
    <source>
        <dbReference type="PROSITE" id="PS51767"/>
    </source>
</evidence>
<feature type="signal peptide" evidence="2">
    <location>
        <begin position="1"/>
        <end position="26"/>
    </location>
</feature>
<accession>A0A9P6VRS8</accession>
<dbReference type="EMBL" id="VNKQ01000002">
    <property type="protein sequence ID" value="KAG0653027.1"/>
    <property type="molecule type" value="Genomic_DNA"/>
</dbReference>
<dbReference type="PROSITE" id="PS51767">
    <property type="entry name" value="PEPTIDASE_A1"/>
    <property type="match status" value="1"/>
</dbReference>
<sequence length="601" mass="62987">MAEPTPFSITLLLLFNALYAIFPVAATPFGMTWSTKSFGPDGPWQAVRVSIGSPGQTIALYPGGSFRSHLLTSKICSNATLSPGVCFASSGGIYTPSNSSTSFDTIIRFPATTDYTHGGLEVQGSAAIGALDQISIGFSTKSQREVIVPNVTLAIHDDVNLVYPGGSTPVLELGTLGLGFLGTVNQSFQQTNAPNINGSLIPGYLQAQGITNSNSFGLHIGSVEPRISASLYFGGYDQGRIVGAVTTQQGAIAGIEGQDAGAVGLIDLLDIELNVVEGASPWNSTNVASLLGSGNSSIGPALSVVMLPEAPYLDLPQSTCDAIASWLPVTYQSSLGLYTWNVKDPQYERIVSSPSVLTFVFRKDQINTANVTINVPFMLLNLTLEAPLTSTPTPYFPCNAQSYGRYSLGRAFLQAAFIGTNWNANDNQGVWWLAQAPGPNIGSQSNVQDIQDQDVNISSSANSWSTSWEDSWTPLSIVSGNATTSLPGSTNSTSNGSNIRAIGGGLSVGSKAGIGVGVAIGALVALALGVWLFAYRRNPLRKPATSRGFTTSGDVSHLNNAHCLSTDSPGFLPSETHRSGGYGPAELMDNAMKPVHELSSD</sequence>
<dbReference type="Proteomes" id="UP000785200">
    <property type="component" value="Unassembled WGS sequence"/>
</dbReference>
<evidence type="ECO:0000313" key="4">
    <source>
        <dbReference type="EMBL" id="KAG0653027.1"/>
    </source>
</evidence>
<organism evidence="4 5">
    <name type="scientific">Hyphodiscus hymeniophilus</name>
    <dbReference type="NCBI Taxonomy" id="353542"/>
    <lineage>
        <taxon>Eukaryota</taxon>
        <taxon>Fungi</taxon>
        <taxon>Dikarya</taxon>
        <taxon>Ascomycota</taxon>
        <taxon>Pezizomycotina</taxon>
        <taxon>Leotiomycetes</taxon>
        <taxon>Helotiales</taxon>
        <taxon>Hyphodiscaceae</taxon>
        <taxon>Hyphodiscus</taxon>
    </lineage>
</organism>
<keyword evidence="1" id="KW-1133">Transmembrane helix</keyword>
<dbReference type="AlphaFoldDB" id="A0A9P6VRS8"/>
<keyword evidence="1" id="KW-0472">Membrane</keyword>
<evidence type="ECO:0000256" key="2">
    <source>
        <dbReference type="SAM" id="SignalP"/>
    </source>
</evidence>
<keyword evidence="1" id="KW-0812">Transmembrane</keyword>